<keyword evidence="5" id="KW-0378">Hydrolase</keyword>
<evidence type="ECO:0000256" key="1">
    <source>
        <dbReference type="ARBA" id="ARBA00007277"/>
    </source>
</evidence>
<evidence type="ECO:0000256" key="2">
    <source>
        <dbReference type="ARBA" id="ARBA00012247"/>
    </source>
</evidence>
<feature type="signal peptide" evidence="7">
    <location>
        <begin position="1"/>
        <end position="27"/>
    </location>
</feature>
<dbReference type="PANTHER" id="PTHR43620:SF7">
    <property type="entry name" value="GLYCEROPHOSPHODIESTER PHOSPHODIESTERASE GDPD5-RELATED"/>
    <property type="match status" value="1"/>
</dbReference>
<comment type="similarity">
    <text evidence="1">Belongs to the glycerophosphoryl diester phosphodiesterase family.</text>
</comment>
<evidence type="ECO:0000256" key="4">
    <source>
        <dbReference type="ARBA" id="ARBA00022798"/>
    </source>
</evidence>
<sequence>MKVRFRLSWLAAVSAIFVLLSQGSVTAYPTLSGAPPLVIGHRGASGYLPEHTLEAYQLAIEQGADFIEPDLVSTKDGVLIARHEPNLIDTTNVSEVTKFADRRKTVSVDGAEQEGFFSEDFTLAEIKELRARQAMPQRDQSYNDQYEIPTLQEIIDLVKQTEADTGRRIGIYPETKHPTYFDQLGLSLEEPLIETLVASDFTDPQRVFIQSFEVTNLKDELTALMAQAGIDLPLVQLYDEFQLQPYDFVVSGDPRTYGDLISADSLRNFVSTYASGIGPWKRTFVLTEPIDPPVDANGDGTAEVTERLTGEILPVIENAHAAGLQVHPYTFRDEEKYLTVDYEGNPMAEYQQFYELGVDGVFSDFPDTAVAAREQ</sequence>
<dbReference type="InterPro" id="IPR017946">
    <property type="entry name" value="PLC-like_Pdiesterase_TIM-brl"/>
</dbReference>
<accession>A0A9E8ZD27</accession>
<dbReference type="PROSITE" id="PS51704">
    <property type="entry name" value="GP_PDE"/>
    <property type="match status" value="1"/>
</dbReference>
<dbReference type="GO" id="GO:0008889">
    <property type="term" value="F:glycerophosphodiester phosphodiesterase activity"/>
    <property type="evidence" value="ECO:0007669"/>
    <property type="project" value="UniProtKB-EC"/>
</dbReference>
<evidence type="ECO:0000313" key="10">
    <source>
        <dbReference type="Proteomes" id="UP001163152"/>
    </source>
</evidence>
<evidence type="ECO:0000259" key="8">
    <source>
        <dbReference type="PROSITE" id="PS51704"/>
    </source>
</evidence>
<dbReference type="AlphaFoldDB" id="A0A9E8ZD27"/>
<evidence type="ECO:0000256" key="3">
    <source>
        <dbReference type="ARBA" id="ARBA00022729"/>
    </source>
</evidence>
<dbReference type="GO" id="GO:0006629">
    <property type="term" value="P:lipid metabolic process"/>
    <property type="evidence" value="ECO:0007669"/>
    <property type="project" value="InterPro"/>
</dbReference>
<dbReference type="Gene3D" id="3.20.20.190">
    <property type="entry name" value="Phosphatidylinositol (PI) phosphodiesterase"/>
    <property type="match status" value="1"/>
</dbReference>
<organism evidence="9 10">
    <name type="scientific">Thermocoleostomius sinensis A174</name>
    <dbReference type="NCBI Taxonomy" id="2016057"/>
    <lineage>
        <taxon>Bacteria</taxon>
        <taxon>Bacillati</taxon>
        <taxon>Cyanobacteriota</taxon>
        <taxon>Cyanophyceae</taxon>
        <taxon>Oculatellales</taxon>
        <taxon>Oculatellaceae</taxon>
        <taxon>Thermocoleostomius</taxon>
    </lineage>
</organism>
<proteinExistence type="inferred from homology"/>
<keyword evidence="3 7" id="KW-0732">Signal</keyword>
<dbReference type="GO" id="GO:0042597">
    <property type="term" value="C:periplasmic space"/>
    <property type="evidence" value="ECO:0007669"/>
    <property type="project" value="TreeGrafter"/>
</dbReference>
<feature type="chain" id="PRO_5039118687" description="glycerophosphodiester phosphodiesterase" evidence="7">
    <location>
        <begin position="28"/>
        <end position="375"/>
    </location>
</feature>
<dbReference type="PANTHER" id="PTHR43620">
    <property type="entry name" value="GLYCEROPHOSPHORYL DIESTER PHOSPHODIESTERASE"/>
    <property type="match status" value="1"/>
</dbReference>
<evidence type="ECO:0000256" key="7">
    <source>
        <dbReference type="SAM" id="SignalP"/>
    </source>
</evidence>
<dbReference type="InterPro" id="IPR030395">
    <property type="entry name" value="GP_PDE_dom"/>
</dbReference>
<feature type="domain" description="GP-PDE" evidence="8">
    <location>
        <begin position="36"/>
        <end position="373"/>
    </location>
</feature>
<keyword evidence="4" id="KW-0319">Glycerol metabolism</keyword>
<dbReference type="RefSeq" id="WP_268611000.1">
    <property type="nucleotide sequence ID" value="NZ_CP113797.1"/>
</dbReference>
<protein>
    <recommendedName>
        <fullName evidence="2">glycerophosphodiester phosphodiesterase</fullName>
        <ecNumber evidence="2">3.1.4.46</ecNumber>
    </recommendedName>
</protein>
<dbReference type="EC" id="3.1.4.46" evidence="2"/>
<dbReference type="KEGG" id="tsin:OXH18_03315"/>
<evidence type="ECO:0000256" key="6">
    <source>
        <dbReference type="ARBA" id="ARBA00047512"/>
    </source>
</evidence>
<dbReference type="Proteomes" id="UP001163152">
    <property type="component" value="Chromosome"/>
</dbReference>
<reference evidence="9" key="1">
    <citation type="submission" date="2022-12" db="EMBL/GenBank/DDBJ databases">
        <title>Polyphasic identification of a Novel Hot-Spring Cyanobacterium Ocullathermofonsia sinensis gen nov. sp. nov. and Genomic Insights on its Adaptations to the Thermal Habitat.</title>
        <authorList>
            <person name="Daroch M."/>
            <person name="Tang J."/>
            <person name="Jiang Y."/>
        </authorList>
    </citation>
    <scope>NUCLEOTIDE SEQUENCE</scope>
    <source>
        <strain evidence="9">PKUAC-SCTA174</strain>
    </source>
</reference>
<dbReference type="Pfam" id="PF03009">
    <property type="entry name" value="GDPD"/>
    <property type="match status" value="1"/>
</dbReference>
<comment type="catalytic activity">
    <reaction evidence="6">
        <text>a sn-glycero-3-phosphodiester + H2O = an alcohol + sn-glycerol 3-phosphate + H(+)</text>
        <dbReference type="Rhea" id="RHEA:12969"/>
        <dbReference type="ChEBI" id="CHEBI:15377"/>
        <dbReference type="ChEBI" id="CHEBI:15378"/>
        <dbReference type="ChEBI" id="CHEBI:30879"/>
        <dbReference type="ChEBI" id="CHEBI:57597"/>
        <dbReference type="ChEBI" id="CHEBI:83408"/>
        <dbReference type="EC" id="3.1.4.46"/>
    </reaction>
</comment>
<name>A0A9E8ZD27_9CYAN</name>
<dbReference type="SUPFAM" id="SSF51695">
    <property type="entry name" value="PLC-like phosphodiesterases"/>
    <property type="match status" value="1"/>
</dbReference>
<dbReference type="CDD" id="cd08602">
    <property type="entry name" value="GDPD_ScGlpQ1_like"/>
    <property type="match status" value="1"/>
</dbReference>
<dbReference type="EMBL" id="CP113797">
    <property type="protein sequence ID" value="WAL61045.1"/>
    <property type="molecule type" value="Genomic_DNA"/>
</dbReference>
<keyword evidence="10" id="KW-1185">Reference proteome</keyword>
<gene>
    <name evidence="9" type="ORF">OXH18_03315</name>
</gene>
<evidence type="ECO:0000313" key="9">
    <source>
        <dbReference type="EMBL" id="WAL61045.1"/>
    </source>
</evidence>
<dbReference type="GO" id="GO:0006071">
    <property type="term" value="P:glycerol metabolic process"/>
    <property type="evidence" value="ECO:0007669"/>
    <property type="project" value="UniProtKB-KW"/>
</dbReference>
<evidence type="ECO:0000256" key="5">
    <source>
        <dbReference type="ARBA" id="ARBA00022801"/>
    </source>
</evidence>